<dbReference type="EMBL" id="HACG01039472">
    <property type="protein sequence ID" value="CEK86337.1"/>
    <property type="molecule type" value="Transcribed_RNA"/>
</dbReference>
<evidence type="ECO:0000313" key="2">
    <source>
        <dbReference type="EMBL" id="CEK86337.1"/>
    </source>
</evidence>
<proteinExistence type="predicted"/>
<accession>A0A0B7B0D7</accession>
<sequence length="53" mass="5879">MMKSPGYQSVRFLISASVVVRVHFMQCQPKVTVTSLCSTSFIGVSAHSSQWLM</sequence>
<name>A0A0B7B0D7_9EUPU</name>
<reference evidence="2" key="1">
    <citation type="submission" date="2014-12" db="EMBL/GenBank/DDBJ databases">
        <title>Insight into the proteome of Arion vulgaris.</title>
        <authorList>
            <person name="Aradska J."/>
            <person name="Bulat T."/>
            <person name="Smidak R."/>
            <person name="Sarate P."/>
            <person name="Gangsoo J."/>
            <person name="Sialana F."/>
            <person name="Bilban M."/>
            <person name="Lubec G."/>
        </authorList>
    </citation>
    <scope>NUCLEOTIDE SEQUENCE</scope>
    <source>
        <tissue evidence="2">Skin</tissue>
    </source>
</reference>
<dbReference type="AlphaFoldDB" id="A0A0B7B0D7"/>
<gene>
    <name evidence="2" type="primary">ORF153205</name>
    <name evidence="1" type="synonym">ORF153201</name>
</gene>
<organism evidence="2">
    <name type="scientific">Arion vulgaris</name>
    <dbReference type="NCBI Taxonomy" id="1028688"/>
    <lineage>
        <taxon>Eukaryota</taxon>
        <taxon>Metazoa</taxon>
        <taxon>Spiralia</taxon>
        <taxon>Lophotrochozoa</taxon>
        <taxon>Mollusca</taxon>
        <taxon>Gastropoda</taxon>
        <taxon>Heterobranchia</taxon>
        <taxon>Euthyneura</taxon>
        <taxon>Panpulmonata</taxon>
        <taxon>Eupulmonata</taxon>
        <taxon>Stylommatophora</taxon>
        <taxon>Helicina</taxon>
        <taxon>Arionoidea</taxon>
        <taxon>Arionidae</taxon>
        <taxon>Arion</taxon>
    </lineage>
</organism>
<evidence type="ECO:0000313" key="1">
    <source>
        <dbReference type="EMBL" id="CEK86335.1"/>
    </source>
</evidence>
<protein>
    <submittedName>
        <fullName evidence="2">Uncharacterized protein</fullName>
    </submittedName>
</protein>
<dbReference type="EMBL" id="HACG01039470">
    <property type="protein sequence ID" value="CEK86335.1"/>
    <property type="molecule type" value="Transcribed_RNA"/>
</dbReference>